<evidence type="ECO:0000313" key="3">
    <source>
        <dbReference type="Proteomes" id="UP001464923"/>
    </source>
</evidence>
<dbReference type="Pfam" id="PF01614">
    <property type="entry name" value="IclR_C"/>
    <property type="match status" value="1"/>
</dbReference>
<organism evidence="2 3">
    <name type="scientific">Pseudonocardia tropica</name>
    <dbReference type="NCBI Taxonomy" id="681289"/>
    <lineage>
        <taxon>Bacteria</taxon>
        <taxon>Bacillati</taxon>
        <taxon>Actinomycetota</taxon>
        <taxon>Actinomycetes</taxon>
        <taxon>Pseudonocardiales</taxon>
        <taxon>Pseudonocardiaceae</taxon>
        <taxon>Pseudonocardia</taxon>
    </lineage>
</organism>
<dbReference type="EMBL" id="JBEDNP010000010">
    <property type="protein sequence ID" value="MEQ3540758.1"/>
    <property type="molecule type" value="Genomic_DNA"/>
</dbReference>
<evidence type="ECO:0000259" key="1">
    <source>
        <dbReference type="PROSITE" id="PS51078"/>
    </source>
</evidence>
<evidence type="ECO:0000313" key="2">
    <source>
        <dbReference type="EMBL" id="MEQ3540758.1"/>
    </source>
</evidence>
<dbReference type="PROSITE" id="PS51078">
    <property type="entry name" value="ICLR_ED"/>
    <property type="match status" value="1"/>
</dbReference>
<name>A0ABV1JZJ8_9PSEU</name>
<dbReference type="InterPro" id="IPR014757">
    <property type="entry name" value="Tscrpt_reg_IclR_C"/>
</dbReference>
<dbReference type="InterPro" id="IPR029016">
    <property type="entry name" value="GAF-like_dom_sf"/>
</dbReference>
<gene>
    <name evidence="2" type="ORF">WHI96_18265</name>
</gene>
<sequence>MVPVRDATGEVVAAMSVSVPSSRMNDDKRRDVLGVLRGCADRLPDRLGHQPAAQTVTGRR</sequence>
<keyword evidence="3" id="KW-1185">Reference proteome</keyword>
<dbReference type="Gene3D" id="3.30.450.40">
    <property type="match status" value="1"/>
</dbReference>
<proteinExistence type="predicted"/>
<protein>
    <submittedName>
        <fullName evidence="2">IclR family transcriptional regulator C-terminal domain-containing protein</fullName>
    </submittedName>
</protein>
<accession>A0ABV1JZJ8</accession>
<dbReference type="SUPFAM" id="SSF55781">
    <property type="entry name" value="GAF domain-like"/>
    <property type="match status" value="1"/>
</dbReference>
<dbReference type="Proteomes" id="UP001464923">
    <property type="component" value="Unassembled WGS sequence"/>
</dbReference>
<dbReference type="RefSeq" id="WP_345644068.1">
    <property type="nucleotide sequence ID" value="NZ_BAABLY010000025.1"/>
</dbReference>
<reference evidence="2 3" key="1">
    <citation type="submission" date="2024-03" db="EMBL/GenBank/DDBJ databases">
        <title>Draft genome sequence of Pseudonocardia tropica JCM 19149.</title>
        <authorList>
            <person name="Butdee W."/>
            <person name="Duangmal K."/>
        </authorList>
    </citation>
    <scope>NUCLEOTIDE SEQUENCE [LARGE SCALE GENOMIC DNA]</scope>
    <source>
        <strain evidence="2 3">JCM 19149</strain>
    </source>
</reference>
<comment type="caution">
    <text evidence="2">The sequence shown here is derived from an EMBL/GenBank/DDBJ whole genome shotgun (WGS) entry which is preliminary data.</text>
</comment>
<feature type="domain" description="IclR-ED" evidence="1">
    <location>
        <begin position="1"/>
        <end position="49"/>
    </location>
</feature>